<evidence type="ECO:0000313" key="2">
    <source>
        <dbReference type="EMBL" id="PKB99987.1"/>
    </source>
</evidence>
<comment type="caution">
    <text evidence="2">The sequence shown here is derived from an EMBL/GenBank/DDBJ whole genome shotgun (WGS) entry which is preliminary data.</text>
</comment>
<name>A0A2N0NZJ3_9GLOM</name>
<organism evidence="2 3">
    <name type="scientific">Rhizophagus irregularis</name>
    <dbReference type="NCBI Taxonomy" id="588596"/>
    <lineage>
        <taxon>Eukaryota</taxon>
        <taxon>Fungi</taxon>
        <taxon>Fungi incertae sedis</taxon>
        <taxon>Mucoromycota</taxon>
        <taxon>Glomeromycotina</taxon>
        <taxon>Glomeromycetes</taxon>
        <taxon>Glomerales</taxon>
        <taxon>Glomeraceae</taxon>
        <taxon>Rhizophagus</taxon>
    </lineage>
</organism>
<reference evidence="2 3" key="2">
    <citation type="submission" date="2017-09" db="EMBL/GenBank/DDBJ databases">
        <title>Extensive intraspecific genome diversity in a model arbuscular mycorrhizal fungus.</title>
        <authorList>
            <person name="Chen E.C."/>
            <person name="Morin E."/>
            <person name="Beaudet D."/>
            <person name="Noel J."/>
            <person name="Ndikumana S."/>
            <person name="Charron P."/>
            <person name="St-Onge C."/>
            <person name="Giorgi J."/>
            <person name="Grigoriev I.V."/>
            <person name="Roux C."/>
            <person name="Martin F.M."/>
            <person name="Corradi N."/>
        </authorList>
    </citation>
    <scope>NUCLEOTIDE SEQUENCE [LARGE SCALE GENOMIC DNA]</scope>
    <source>
        <strain evidence="2 3">A5</strain>
    </source>
</reference>
<proteinExistence type="predicted"/>
<feature type="region of interest" description="Disordered" evidence="1">
    <location>
        <begin position="50"/>
        <end position="69"/>
    </location>
</feature>
<dbReference type="VEuPathDB" id="FungiDB:RhiirA1_469807"/>
<evidence type="ECO:0000256" key="1">
    <source>
        <dbReference type="SAM" id="MobiDB-lite"/>
    </source>
</evidence>
<evidence type="ECO:0000313" key="3">
    <source>
        <dbReference type="Proteomes" id="UP000232722"/>
    </source>
</evidence>
<accession>A0A2N0NZJ3</accession>
<dbReference type="VEuPathDB" id="FungiDB:RhiirFUN_001685"/>
<dbReference type="AlphaFoldDB" id="A0A2N0NZJ3"/>
<sequence>MEPLRTNNNIGNEYQYCKGCERNLPLSVFITSKKSYKYCITCREQGKKAYQQHKQQTNAETEESENQENIGNQELAFSCTINIVTLEGNSKDRANHIIKMISDIDDYVWM</sequence>
<gene>
    <name evidence="2" type="ORF">RhiirA5_365999</name>
</gene>
<dbReference type="EMBL" id="LLXJ01002009">
    <property type="protein sequence ID" value="PKB99987.1"/>
    <property type="molecule type" value="Genomic_DNA"/>
</dbReference>
<dbReference type="Proteomes" id="UP000232722">
    <property type="component" value="Unassembled WGS sequence"/>
</dbReference>
<protein>
    <submittedName>
        <fullName evidence="2">Uncharacterized protein</fullName>
    </submittedName>
</protein>
<reference evidence="2 3" key="1">
    <citation type="submission" date="2016-04" db="EMBL/GenBank/DDBJ databases">
        <title>Genome analyses suggest a sexual origin of heterokaryosis in a supposedly ancient asexual fungus.</title>
        <authorList>
            <person name="Ropars J."/>
            <person name="Sedzielewska K."/>
            <person name="Noel J."/>
            <person name="Charron P."/>
            <person name="Farinelli L."/>
            <person name="Marton T."/>
            <person name="Kruger M."/>
            <person name="Pelin A."/>
            <person name="Brachmann A."/>
            <person name="Corradi N."/>
        </authorList>
    </citation>
    <scope>NUCLEOTIDE SEQUENCE [LARGE SCALE GENOMIC DNA]</scope>
    <source>
        <strain evidence="2 3">A5</strain>
    </source>
</reference>